<dbReference type="InterPro" id="IPR004456">
    <property type="entry name" value="Pglycerate_mutase_ApgM"/>
</dbReference>
<keyword evidence="7 9" id="KW-0413">Isomerase</keyword>
<comment type="pathway">
    <text evidence="3">Carbohydrate degradation; glycolysis; pyruvate from D-glyceraldehyde 3-phosphate: step 3/5.</text>
</comment>
<dbReference type="InterPro" id="IPR017850">
    <property type="entry name" value="Alkaline_phosphatase_core_sf"/>
</dbReference>
<dbReference type="NCBIfam" id="NF003242">
    <property type="entry name" value="PRK04200.1"/>
    <property type="match status" value="1"/>
</dbReference>
<gene>
    <name evidence="9" type="primary">apgM1</name>
    <name evidence="9" type="ORF">APG10_01456</name>
    <name evidence="10" type="ORF">APG11_01161</name>
    <name evidence="11" type="ORF">APG12_01117</name>
</gene>
<dbReference type="NCBIfam" id="TIGR02535">
    <property type="entry name" value="hyp_Hser_kinase"/>
    <property type="match status" value="1"/>
</dbReference>
<dbReference type="AlphaFoldDB" id="A0A150IIF0"/>
<evidence type="ECO:0000256" key="5">
    <source>
        <dbReference type="ARBA" id="ARBA00012026"/>
    </source>
</evidence>
<proteinExistence type="inferred from homology"/>
<evidence type="ECO:0000313" key="12">
    <source>
        <dbReference type="Proteomes" id="UP000091929"/>
    </source>
</evidence>
<dbReference type="InterPro" id="IPR023665">
    <property type="entry name" value="ApgAM_prokaryotes"/>
</dbReference>
<evidence type="ECO:0000259" key="8">
    <source>
        <dbReference type="Pfam" id="PF01676"/>
    </source>
</evidence>
<dbReference type="EMBL" id="LNGF01000023">
    <property type="protein sequence ID" value="KYC47470.1"/>
    <property type="molecule type" value="Genomic_DNA"/>
</dbReference>
<dbReference type="SUPFAM" id="SSF53649">
    <property type="entry name" value="Alkaline phosphatase-like"/>
    <property type="match status" value="1"/>
</dbReference>
<dbReference type="Pfam" id="PF10143">
    <property type="entry name" value="PhosphMutase"/>
    <property type="match status" value="1"/>
</dbReference>
<sequence length="392" mass="43187">MKYIVVCGDGMADYPLEDKGNKTVLELSDIPNIDLIAKEGAMGELKTVPNGFEAGSDVANLSILGYDPKKYYTGRGPLEAYSIGVELVEGDIAFRCNIITEENGIIKDYSSGHITTPESTELIKKVSESFDIGKFYPGVSYRHLFVYNGDNSFSCTPPHDVVGQKVSDNLIKGKNADILNKMMLDSKKILMAHPVNKKRISEGKNPGNMIWLWGQGKKVPMEPFSQKFGMKGGVISAVDLIKGIGYGAKMKVINVPGATGFIDTNYEGKADYAIKALEEIDFIYIHVEAPDEAGHSGNLEMKIKAIEDLDKRVVGRILNKVQSKGFDYNISIVADHPTPIKLRTHVSDPVPFAVYSEKIKKDKTSCYTEKEGKKGRFGLVNGSDFIELLKKQ</sequence>
<dbReference type="PANTHER" id="PTHR31209">
    <property type="entry name" value="COFACTOR-INDEPENDENT PHOSPHOGLYCERATE MUTASE"/>
    <property type="match status" value="1"/>
</dbReference>
<comment type="catalytic activity">
    <reaction evidence="1">
        <text>(2R)-2-phosphoglycerate = (2R)-3-phosphoglycerate</text>
        <dbReference type="Rhea" id="RHEA:15901"/>
        <dbReference type="ChEBI" id="CHEBI:58272"/>
        <dbReference type="ChEBI" id="CHEBI:58289"/>
        <dbReference type="EC" id="5.4.2.12"/>
    </reaction>
</comment>
<dbReference type="Gene3D" id="3.40.720.10">
    <property type="entry name" value="Alkaline Phosphatase, subunit A"/>
    <property type="match status" value="1"/>
</dbReference>
<dbReference type="GO" id="GO:0006096">
    <property type="term" value="P:glycolytic process"/>
    <property type="evidence" value="ECO:0007669"/>
    <property type="project" value="UniProtKB-UniPathway"/>
</dbReference>
<evidence type="ECO:0000256" key="3">
    <source>
        <dbReference type="ARBA" id="ARBA00004798"/>
    </source>
</evidence>
<dbReference type="UniPathway" id="UPA00109">
    <property type="reaction ID" value="UER00186"/>
</dbReference>
<protein>
    <recommendedName>
        <fullName evidence="5">phosphoglycerate mutase (2,3-diphosphoglycerate-independent)</fullName>
        <ecNumber evidence="5">5.4.2.12</ecNumber>
    </recommendedName>
</protein>
<reference evidence="12 13" key="1">
    <citation type="journal article" date="2016" name="ISME J.">
        <title>Chasing the elusive Euryarchaeota class WSA2: genomes reveal a uniquely fastidious methyl-reducing methanogen.</title>
        <authorList>
            <person name="Nobu M.K."/>
            <person name="Narihiro T."/>
            <person name="Kuroda K."/>
            <person name="Mei R."/>
            <person name="Liu W.T."/>
        </authorList>
    </citation>
    <scope>NUCLEOTIDE SEQUENCE [LARGE SCALE GENOMIC DNA]</scope>
    <source>
        <strain evidence="9">B03fssc0709_Meth_Bin005</strain>
        <strain evidence="10">B15fssc0709_Meth_Bin003</strain>
        <strain evidence="11">BMIXfssc0709_Meth_Bin006</strain>
    </source>
</reference>
<dbReference type="PATRIC" id="fig|1706438.3.peg.1126"/>
<evidence type="ECO:0000256" key="7">
    <source>
        <dbReference type="ARBA" id="ARBA00023235"/>
    </source>
</evidence>
<dbReference type="CDD" id="cd16011">
    <property type="entry name" value="iPGM_like"/>
    <property type="match status" value="1"/>
</dbReference>
<keyword evidence="6" id="KW-0324">Glycolysis</keyword>
<dbReference type="InterPro" id="IPR042253">
    <property type="entry name" value="Pglycerate_mutase_ApgM_sf"/>
</dbReference>
<dbReference type="Proteomes" id="UP000091929">
    <property type="component" value="Unassembled WGS sequence"/>
</dbReference>
<dbReference type="GO" id="GO:0046872">
    <property type="term" value="F:metal ion binding"/>
    <property type="evidence" value="ECO:0007669"/>
    <property type="project" value="InterPro"/>
</dbReference>
<evidence type="ECO:0000256" key="6">
    <source>
        <dbReference type="ARBA" id="ARBA00023152"/>
    </source>
</evidence>
<dbReference type="Pfam" id="PF01676">
    <property type="entry name" value="Metalloenzyme"/>
    <property type="match status" value="1"/>
</dbReference>
<dbReference type="InterPro" id="IPR006124">
    <property type="entry name" value="Metalloenzyme"/>
</dbReference>
<accession>A0A150IYI9</accession>
<dbReference type="Proteomes" id="UP000092401">
    <property type="component" value="Unassembled WGS sequence"/>
</dbReference>
<comment type="caution">
    <text evidence="9">The sequence shown here is derived from an EMBL/GenBank/DDBJ whole genome shotgun (WGS) entry which is preliminary data.</text>
</comment>
<organism evidence="9 13">
    <name type="scientific">Candidatus Methanofastidiosum methylothiophilum</name>
    <dbReference type="NCBI Taxonomy" id="1705564"/>
    <lineage>
        <taxon>Archaea</taxon>
        <taxon>Methanobacteriati</taxon>
        <taxon>Methanobacteriota</taxon>
        <taxon>Stenosarchaea group</taxon>
        <taxon>Candidatus Methanofastidiosia</taxon>
        <taxon>Candidatus Methanofastidiosales</taxon>
        <taxon>Candidatus Methanofastidiosaceae</taxon>
        <taxon>Candidatus Methanofastidiosum</taxon>
    </lineage>
</organism>
<dbReference type="PATRIC" id="fig|1706437.3.peg.1172"/>
<accession>A0A150IIF0</accession>
<dbReference type="PATRIC" id="fig|1706436.3.peg.1478"/>
<dbReference type="EMBL" id="LNJC01000021">
    <property type="protein sequence ID" value="KYC50029.1"/>
    <property type="molecule type" value="Genomic_DNA"/>
</dbReference>
<dbReference type="PIRSF" id="PIRSF006392">
    <property type="entry name" value="IPGAM_arch"/>
    <property type="match status" value="1"/>
</dbReference>
<evidence type="ECO:0000313" key="9">
    <source>
        <dbReference type="EMBL" id="KYC44739.1"/>
    </source>
</evidence>
<comment type="function">
    <text evidence="2">Catalyzes the interconversion of 2-phosphoglycerate and 3-phosphoglycerate.</text>
</comment>
<dbReference type="PANTHER" id="PTHR31209:SF4">
    <property type="entry name" value="2,3-BISPHOSPHOGLYCERATE-INDEPENDENT PHOSPHOGLYCERATE MUTASE"/>
    <property type="match status" value="1"/>
</dbReference>
<dbReference type="Gene3D" id="3.30.70.2130">
    <property type="entry name" value="Metalloenzyme domain"/>
    <property type="match status" value="1"/>
</dbReference>
<dbReference type="EC" id="5.4.2.12" evidence="5"/>
<evidence type="ECO:0000256" key="2">
    <source>
        <dbReference type="ARBA" id="ARBA00002315"/>
    </source>
</evidence>
<comment type="similarity">
    <text evidence="4">Belongs to the BPG-independent phosphoglycerate mutase family. A-PGAM subfamily.</text>
</comment>
<evidence type="ECO:0000256" key="4">
    <source>
        <dbReference type="ARBA" id="ARBA00005524"/>
    </source>
</evidence>
<dbReference type="Proteomes" id="UP000092403">
    <property type="component" value="Unassembled WGS sequence"/>
</dbReference>
<evidence type="ECO:0000313" key="13">
    <source>
        <dbReference type="Proteomes" id="UP000092401"/>
    </source>
</evidence>
<dbReference type="GO" id="GO:0004619">
    <property type="term" value="F:phosphoglycerate mutase activity"/>
    <property type="evidence" value="ECO:0007669"/>
    <property type="project" value="UniProtKB-EC"/>
</dbReference>
<evidence type="ECO:0000313" key="11">
    <source>
        <dbReference type="EMBL" id="KYC50029.1"/>
    </source>
</evidence>
<feature type="domain" description="Metalloenzyme" evidence="8">
    <location>
        <begin position="1"/>
        <end position="385"/>
    </location>
</feature>
<evidence type="ECO:0000313" key="10">
    <source>
        <dbReference type="EMBL" id="KYC47470.1"/>
    </source>
</evidence>
<dbReference type="NCBIfam" id="TIGR00306">
    <property type="entry name" value="apgM"/>
    <property type="match status" value="1"/>
</dbReference>
<accession>A0A150IR76</accession>
<name>A0A150IIF0_9EURY</name>
<evidence type="ECO:0000256" key="1">
    <source>
        <dbReference type="ARBA" id="ARBA00000370"/>
    </source>
</evidence>
<dbReference type="EMBL" id="LNGE01000044">
    <property type="protein sequence ID" value="KYC44739.1"/>
    <property type="molecule type" value="Genomic_DNA"/>
</dbReference>